<organism evidence="8 9">
    <name type="scientific">Candidatus Segetimicrobium genomatis</name>
    <dbReference type="NCBI Taxonomy" id="2569760"/>
    <lineage>
        <taxon>Bacteria</taxon>
        <taxon>Bacillati</taxon>
        <taxon>Candidatus Sysuimicrobiota</taxon>
        <taxon>Candidatus Sysuimicrobiia</taxon>
        <taxon>Candidatus Sysuimicrobiales</taxon>
        <taxon>Candidatus Segetimicrobiaceae</taxon>
        <taxon>Candidatus Segetimicrobium</taxon>
    </lineage>
</organism>
<dbReference type="GO" id="GO:0008483">
    <property type="term" value="F:transaminase activity"/>
    <property type="evidence" value="ECO:0007669"/>
    <property type="project" value="UniProtKB-KW"/>
</dbReference>
<feature type="domain" description="Aminotransferase class I/classII large" evidence="7">
    <location>
        <begin position="31"/>
        <end position="385"/>
    </location>
</feature>
<evidence type="ECO:0000256" key="6">
    <source>
        <dbReference type="RuleBase" id="RU000481"/>
    </source>
</evidence>
<dbReference type="CDD" id="cd00609">
    <property type="entry name" value="AAT_like"/>
    <property type="match status" value="1"/>
</dbReference>
<dbReference type="InterPro" id="IPR004838">
    <property type="entry name" value="NHTrfase_class1_PyrdxlP-BS"/>
</dbReference>
<dbReference type="InterPro" id="IPR015424">
    <property type="entry name" value="PyrdxlP-dep_Trfase"/>
</dbReference>
<dbReference type="GO" id="GO:0030170">
    <property type="term" value="F:pyridoxal phosphate binding"/>
    <property type="evidence" value="ECO:0007669"/>
    <property type="project" value="InterPro"/>
</dbReference>
<dbReference type="InterPro" id="IPR004839">
    <property type="entry name" value="Aminotransferase_I/II_large"/>
</dbReference>
<proteinExistence type="inferred from homology"/>
<dbReference type="PROSITE" id="PS00105">
    <property type="entry name" value="AA_TRANSFER_CLASS_1"/>
    <property type="match status" value="1"/>
</dbReference>
<dbReference type="PANTHER" id="PTHR46383:SF1">
    <property type="entry name" value="ASPARTATE AMINOTRANSFERASE"/>
    <property type="match status" value="1"/>
</dbReference>
<evidence type="ECO:0000256" key="2">
    <source>
        <dbReference type="ARBA" id="ARBA00007441"/>
    </source>
</evidence>
<dbReference type="SUPFAM" id="SSF53383">
    <property type="entry name" value="PLP-dependent transferases"/>
    <property type="match status" value="1"/>
</dbReference>
<comment type="cofactor">
    <cofactor evidence="1 6">
        <name>pyridoxal 5'-phosphate</name>
        <dbReference type="ChEBI" id="CHEBI:597326"/>
    </cofactor>
</comment>
<keyword evidence="4 6" id="KW-0808">Transferase</keyword>
<evidence type="ECO:0000256" key="5">
    <source>
        <dbReference type="ARBA" id="ARBA00022898"/>
    </source>
</evidence>
<keyword evidence="5" id="KW-0663">Pyridoxal phosphate</keyword>
<accession>A0A537LRW6</accession>
<dbReference type="InterPro" id="IPR050596">
    <property type="entry name" value="AspAT/PAT-like"/>
</dbReference>
<name>A0A537LRW6_9BACT</name>
<dbReference type="FunFam" id="3.40.640.10:FF:000033">
    <property type="entry name" value="Aspartate aminotransferase"/>
    <property type="match status" value="1"/>
</dbReference>
<reference evidence="8 9" key="1">
    <citation type="journal article" date="2019" name="Nat. Microbiol.">
        <title>Mediterranean grassland soil C-N compound turnover is dependent on rainfall and depth, and is mediated by genomically divergent microorganisms.</title>
        <authorList>
            <person name="Diamond S."/>
            <person name="Andeer P.F."/>
            <person name="Li Z."/>
            <person name="Crits-Christoph A."/>
            <person name="Burstein D."/>
            <person name="Anantharaman K."/>
            <person name="Lane K.R."/>
            <person name="Thomas B.C."/>
            <person name="Pan C."/>
            <person name="Northen T.R."/>
            <person name="Banfield J.F."/>
        </authorList>
    </citation>
    <scope>NUCLEOTIDE SEQUENCE [LARGE SCALE GENOMIC DNA]</scope>
    <source>
        <strain evidence="8">NP_5</strain>
    </source>
</reference>
<dbReference type="InterPro" id="IPR015421">
    <property type="entry name" value="PyrdxlP-dep_Trfase_major"/>
</dbReference>
<comment type="caution">
    <text evidence="8">The sequence shown here is derived from an EMBL/GenBank/DDBJ whole genome shotgun (WGS) entry which is preliminary data.</text>
</comment>
<evidence type="ECO:0000259" key="7">
    <source>
        <dbReference type="Pfam" id="PF00155"/>
    </source>
</evidence>
<dbReference type="Proteomes" id="UP000320393">
    <property type="component" value="Unassembled WGS sequence"/>
</dbReference>
<dbReference type="Pfam" id="PF00155">
    <property type="entry name" value="Aminotran_1_2"/>
    <property type="match status" value="1"/>
</dbReference>
<dbReference type="PANTHER" id="PTHR46383">
    <property type="entry name" value="ASPARTATE AMINOTRANSFERASE"/>
    <property type="match status" value="1"/>
</dbReference>
<dbReference type="Gene3D" id="3.40.640.10">
    <property type="entry name" value="Type I PLP-dependent aspartate aminotransferase-like (Major domain)"/>
    <property type="match status" value="1"/>
</dbReference>
<evidence type="ECO:0000256" key="3">
    <source>
        <dbReference type="ARBA" id="ARBA00022576"/>
    </source>
</evidence>
<evidence type="ECO:0000313" key="9">
    <source>
        <dbReference type="Proteomes" id="UP000320393"/>
    </source>
</evidence>
<dbReference type="PRINTS" id="PR00753">
    <property type="entry name" value="ACCSYNTHASE"/>
</dbReference>
<keyword evidence="3 6" id="KW-0032">Aminotransferase</keyword>
<dbReference type="AlphaFoldDB" id="A0A537LRW6"/>
<dbReference type="EC" id="2.6.1.-" evidence="6"/>
<dbReference type="InterPro" id="IPR015422">
    <property type="entry name" value="PyrdxlP-dep_Trfase_small"/>
</dbReference>
<protein>
    <recommendedName>
        <fullName evidence="6">Aminotransferase</fullName>
        <ecNumber evidence="6">2.6.1.-</ecNumber>
    </recommendedName>
</protein>
<evidence type="ECO:0000256" key="4">
    <source>
        <dbReference type="ARBA" id="ARBA00022679"/>
    </source>
</evidence>
<evidence type="ECO:0000256" key="1">
    <source>
        <dbReference type="ARBA" id="ARBA00001933"/>
    </source>
</evidence>
<dbReference type="Gene3D" id="3.90.1150.10">
    <property type="entry name" value="Aspartate Aminotransferase, domain 1"/>
    <property type="match status" value="1"/>
</dbReference>
<dbReference type="GO" id="GO:0006520">
    <property type="term" value="P:amino acid metabolic process"/>
    <property type="evidence" value="ECO:0007669"/>
    <property type="project" value="InterPro"/>
</dbReference>
<gene>
    <name evidence="8" type="ORF">E6H02_07665</name>
</gene>
<sequence length="393" mass="42552">MQISTSARSITPSMTIGMDDRARRLRRQGVDIVSFAAGEPDFDTPEVIKRAAAKAIQEGFTKYTSPAGIIELRQAVAARLEAAYGARYAPEEVVITAGGKPALYFALRALCEPGDEVLVPIPAWVSYIEQVKLAGARPVPVPTEAREGFELLPSRVAPLITPRTRALLINSPHNPTGAVYSREALAGLVELSRQREFILLSDEIYESMVYDGAKHHCVPGAWPEARDRVVLLNSMSKTYAMTGWRIGYAAAPAAVAAAITDLQGHLSGNPNSIAQRAALAALEERVDPGEMVAEYDRRRRYIVTRLNALPGIRCGTPRGAFYAFPDITELLGLPGVPKTAAAFSEYLLETAHVAVVPGEAFEAPGFLRFSYATALPRIEEGLDRIARAIADLV</sequence>
<comment type="similarity">
    <text evidence="2 6">Belongs to the class-I pyridoxal-phosphate-dependent aminotransferase family.</text>
</comment>
<dbReference type="EMBL" id="VBAM01000279">
    <property type="protein sequence ID" value="TMJ10763.1"/>
    <property type="molecule type" value="Genomic_DNA"/>
</dbReference>
<evidence type="ECO:0000313" key="8">
    <source>
        <dbReference type="EMBL" id="TMJ10763.1"/>
    </source>
</evidence>